<dbReference type="InterPro" id="IPR036388">
    <property type="entry name" value="WH-like_DNA-bd_sf"/>
</dbReference>
<evidence type="ECO:0000256" key="4">
    <source>
        <dbReference type="ARBA" id="ARBA00023163"/>
    </source>
</evidence>
<evidence type="ECO:0000259" key="5">
    <source>
        <dbReference type="Pfam" id="PF04542"/>
    </source>
</evidence>
<keyword evidence="8" id="KW-1185">Reference proteome</keyword>
<dbReference type="InterPro" id="IPR013249">
    <property type="entry name" value="RNA_pol_sigma70_r4_t2"/>
</dbReference>
<feature type="domain" description="RNA polymerase sigma factor 70 region 4 type 2" evidence="6">
    <location>
        <begin position="121"/>
        <end position="170"/>
    </location>
</feature>
<dbReference type="PANTHER" id="PTHR43133:SF46">
    <property type="entry name" value="RNA POLYMERASE SIGMA-70 FACTOR ECF SUBFAMILY"/>
    <property type="match status" value="1"/>
</dbReference>
<dbReference type="Pfam" id="PF08281">
    <property type="entry name" value="Sigma70_r4_2"/>
    <property type="match status" value="1"/>
</dbReference>
<dbReference type="Proteomes" id="UP001247620">
    <property type="component" value="Unassembled WGS sequence"/>
</dbReference>
<dbReference type="NCBIfam" id="TIGR02985">
    <property type="entry name" value="Sig70_bacteroi1"/>
    <property type="match status" value="1"/>
</dbReference>
<dbReference type="RefSeq" id="WP_310098571.1">
    <property type="nucleotide sequence ID" value="NZ_JAVDUU010000003.1"/>
</dbReference>
<organism evidence="7 8">
    <name type="scientific">Mucilaginibacter pocheonensis</name>
    <dbReference type="NCBI Taxonomy" id="398050"/>
    <lineage>
        <taxon>Bacteria</taxon>
        <taxon>Pseudomonadati</taxon>
        <taxon>Bacteroidota</taxon>
        <taxon>Sphingobacteriia</taxon>
        <taxon>Sphingobacteriales</taxon>
        <taxon>Sphingobacteriaceae</taxon>
        <taxon>Mucilaginibacter</taxon>
    </lineage>
</organism>
<keyword evidence="2" id="KW-0805">Transcription regulation</keyword>
<feature type="domain" description="RNA polymerase sigma-70 region 2" evidence="5">
    <location>
        <begin position="27"/>
        <end position="93"/>
    </location>
</feature>
<evidence type="ECO:0000313" key="8">
    <source>
        <dbReference type="Proteomes" id="UP001247620"/>
    </source>
</evidence>
<dbReference type="InterPro" id="IPR014284">
    <property type="entry name" value="RNA_pol_sigma-70_dom"/>
</dbReference>
<dbReference type="InterPro" id="IPR007627">
    <property type="entry name" value="RNA_pol_sigma70_r2"/>
</dbReference>
<dbReference type="InterPro" id="IPR014327">
    <property type="entry name" value="RNA_pol_sigma70_bacteroid"/>
</dbReference>
<proteinExistence type="inferred from homology"/>
<sequence>MSYVNYTDLELLAFLRQNKRGAYNEIYNRYWKKMLLVAWNHSRDDFVAKDIVQDVFIKLWENQHNCQIDNLPAFLATSIKYQIFRHYRKEQRRTELARANYFYEDISLDEQKLDARFLQDLIDGIVEQMPERCRLVFHYSRTLGLKNHEIAKEANITTKTVKNTLNRALRIIRCELNNHGIRFLVLIKLLFFWL</sequence>
<dbReference type="Pfam" id="PF04542">
    <property type="entry name" value="Sigma70_r2"/>
    <property type="match status" value="1"/>
</dbReference>
<dbReference type="Gene3D" id="1.10.1740.10">
    <property type="match status" value="1"/>
</dbReference>
<evidence type="ECO:0000313" key="7">
    <source>
        <dbReference type="EMBL" id="MDR6943751.1"/>
    </source>
</evidence>
<evidence type="ECO:0000256" key="3">
    <source>
        <dbReference type="ARBA" id="ARBA00023082"/>
    </source>
</evidence>
<gene>
    <name evidence="7" type="ORF">J2W55_003604</name>
</gene>
<evidence type="ECO:0000256" key="2">
    <source>
        <dbReference type="ARBA" id="ARBA00023015"/>
    </source>
</evidence>
<reference evidence="7 8" key="1">
    <citation type="submission" date="2023-07" db="EMBL/GenBank/DDBJ databases">
        <title>Sorghum-associated microbial communities from plants grown in Nebraska, USA.</title>
        <authorList>
            <person name="Schachtman D."/>
        </authorList>
    </citation>
    <scope>NUCLEOTIDE SEQUENCE [LARGE SCALE GENOMIC DNA]</scope>
    <source>
        <strain evidence="7 8">3262</strain>
    </source>
</reference>
<dbReference type="SUPFAM" id="SSF88659">
    <property type="entry name" value="Sigma3 and sigma4 domains of RNA polymerase sigma factors"/>
    <property type="match status" value="1"/>
</dbReference>
<dbReference type="InterPro" id="IPR013324">
    <property type="entry name" value="RNA_pol_sigma_r3/r4-like"/>
</dbReference>
<protein>
    <submittedName>
        <fullName evidence="7">RNA polymerase sigma-70 factor (ECF subfamily)</fullName>
    </submittedName>
</protein>
<dbReference type="SUPFAM" id="SSF88946">
    <property type="entry name" value="Sigma2 domain of RNA polymerase sigma factors"/>
    <property type="match status" value="1"/>
</dbReference>
<accession>A0ABU1TEQ8</accession>
<dbReference type="PANTHER" id="PTHR43133">
    <property type="entry name" value="RNA POLYMERASE ECF-TYPE SIGMA FACTO"/>
    <property type="match status" value="1"/>
</dbReference>
<dbReference type="Gene3D" id="1.10.10.10">
    <property type="entry name" value="Winged helix-like DNA-binding domain superfamily/Winged helix DNA-binding domain"/>
    <property type="match status" value="1"/>
</dbReference>
<comment type="similarity">
    <text evidence="1">Belongs to the sigma-70 factor family. ECF subfamily.</text>
</comment>
<evidence type="ECO:0000256" key="1">
    <source>
        <dbReference type="ARBA" id="ARBA00010641"/>
    </source>
</evidence>
<dbReference type="InterPro" id="IPR039425">
    <property type="entry name" value="RNA_pol_sigma-70-like"/>
</dbReference>
<dbReference type="InterPro" id="IPR013325">
    <property type="entry name" value="RNA_pol_sigma_r2"/>
</dbReference>
<name>A0ABU1TEQ8_9SPHI</name>
<keyword evidence="3" id="KW-0731">Sigma factor</keyword>
<comment type="caution">
    <text evidence="7">The sequence shown here is derived from an EMBL/GenBank/DDBJ whole genome shotgun (WGS) entry which is preliminary data.</text>
</comment>
<dbReference type="EMBL" id="JAVDUU010000003">
    <property type="protein sequence ID" value="MDR6943751.1"/>
    <property type="molecule type" value="Genomic_DNA"/>
</dbReference>
<evidence type="ECO:0000259" key="6">
    <source>
        <dbReference type="Pfam" id="PF08281"/>
    </source>
</evidence>
<keyword evidence="4" id="KW-0804">Transcription</keyword>
<dbReference type="NCBIfam" id="TIGR02937">
    <property type="entry name" value="sigma70-ECF"/>
    <property type="match status" value="1"/>
</dbReference>